<gene>
    <name evidence="2" type="ORF">KC01_LOCUS34153</name>
</gene>
<dbReference type="Proteomes" id="UP001497482">
    <property type="component" value="Chromosome 5"/>
</dbReference>
<evidence type="ECO:0000313" key="3">
    <source>
        <dbReference type="Proteomes" id="UP001497482"/>
    </source>
</evidence>
<feature type="region of interest" description="Disordered" evidence="1">
    <location>
        <begin position="37"/>
        <end position="60"/>
    </location>
</feature>
<accession>A0AAV2M194</accession>
<dbReference type="AlphaFoldDB" id="A0AAV2M194"/>
<organism evidence="2 3">
    <name type="scientific">Knipowitschia caucasica</name>
    <name type="common">Caucasian dwarf goby</name>
    <name type="synonym">Pomatoschistus caucasicus</name>
    <dbReference type="NCBI Taxonomy" id="637954"/>
    <lineage>
        <taxon>Eukaryota</taxon>
        <taxon>Metazoa</taxon>
        <taxon>Chordata</taxon>
        <taxon>Craniata</taxon>
        <taxon>Vertebrata</taxon>
        <taxon>Euteleostomi</taxon>
        <taxon>Actinopterygii</taxon>
        <taxon>Neopterygii</taxon>
        <taxon>Teleostei</taxon>
        <taxon>Neoteleostei</taxon>
        <taxon>Acanthomorphata</taxon>
        <taxon>Gobiaria</taxon>
        <taxon>Gobiiformes</taxon>
        <taxon>Gobioidei</taxon>
        <taxon>Gobiidae</taxon>
        <taxon>Gobiinae</taxon>
        <taxon>Knipowitschia</taxon>
    </lineage>
</organism>
<evidence type="ECO:0000256" key="1">
    <source>
        <dbReference type="SAM" id="MobiDB-lite"/>
    </source>
</evidence>
<name>A0AAV2M194_KNICA</name>
<dbReference type="EMBL" id="OZ035827">
    <property type="protein sequence ID" value="CAL1607078.1"/>
    <property type="molecule type" value="Genomic_DNA"/>
</dbReference>
<reference evidence="2 3" key="1">
    <citation type="submission" date="2024-04" db="EMBL/GenBank/DDBJ databases">
        <authorList>
            <person name="Waldvogel A.-M."/>
            <person name="Schoenle A."/>
        </authorList>
    </citation>
    <scope>NUCLEOTIDE SEQUENCE [LARGE SCALE GENOMIC DNA]</scope>
</reference>
<proteinExistence type="predicted"/>
<evidence type="ECO:0000313" key="2">
    <source>
        <dbReference type="EMBL" id="CAL1607078.1"/>
    </source>
</evidence>
<protein>
    <submittedName>
        <fullName evidence="2">Uncharacterized protein</fullName>
    </submittedName>
</protein>
<keyword evidence="3" id="KW-1185">Reference proteome</keyword>
<sequence length="149" mass="16607">MIQIHPEPSGIITASLHSLDMSRKEQLSHLQSWTLAGRHADRPNSSPQHRIPGSTKGEGLCFQGSARDVSADRIDKYPSERTRALRCDVLRKGKADRGGREQRNEQVCSSQPLQCCCSVHRDRLEAPRSTTNVHSQTSWPPSGLVLAWD</sequence>